<accession>A0A0F9VK01</accession>
<evidence type="ECO:0000313" key="1">
    <source>
        <dbReference type="EMBL" id="KKN73816.1"/>
    </source>
</evidence>
<dbReference type="EMBL" id="LAZR01000336">
    <property type="protein sequence ID" value="KKN73816.1"/>
    <property type="molecule type" value="Genomic_DNA"/>
</dbReference>
<comment type="caution">
    <text evidence="1">The sequence shown here is derived from an EMBL/GenBank/DDBJ whole genome shotgun (WGS) entry which is preliminary data.</text>
</comment>
<name>A0A0F9VK01_9ZZZZ</name>
<sequence length="53" mass="6318">MKRDKKARYWGELVREICPDLYGKPVYDKDGNFIPYKMVVPKIARLTVKDLCR</sequence>
<proteinExistence type="predicted"/>
<organism evidence="1">
    <name type="scientific">marine sediment metagenome</name>
    <dbReference type="NCBI Taxonomy" id="412755"/>
    <lineage>
        <taxon>unclassified sequences</taxon>
        <taxon>metagenomes</taxon>
        <taxon>ecological metagenomes</taxon>
    </lineage>
</organism>
<protein>
    <submittedName>
        <fullName evidence="1">Uncharacterized protein</fullName>
    </submittedName>
</protein>
<dbReference type="AlphaFoldDB" id="A0A0F9VK01"/>
<gene>
    <name evidence="1" type="ORF">LCGC14_0396180</name>
</gene>
<reference evidence="1" key="1">
    <citation type="journal article" date="2015" name="Nature">
        <title>Complex archaea that bridge the gap between prokaryotes and eukaryotes.</title>
        <authorList>
            <person name="Spang A."/>
            <person name="Saw J.H."/>
            <person name="Jorgensen S.L."/>
            <person name="Zaremba-Niedzwiedzka K."/>
            <person name="Martijn J."/>
            <person name="Lind A.E."/>
            <person name="van Eijk R."/>
            <person name="Schleper C."/>
            <person name="Guy L."/>
            <person name="Ettema T.J."/>
        </authorList>
    </citation>
    <scope>NUCLEOTIDE SEQUENCE</scope>
</reference>